<dbReference type="SUPFAM" id="SSF48371">
    <property type="entry name" value="ARM repeat"/>
    <property type="match status" value="1"/>
</dbReference>
<dbReference type="InterPro" id="IPR056497">
    <property type="entry name" value="HEAT_DAAF5"/>
</dbReference>
<dbReference type="Gene3D" id="1.25.10.10">
    <property type="entry name" value="Leucine-rich Repeat Variant"/>
    <property type="match status" value="3"/>
</dbReference>
<feature type="domain" description="Dynein axonemal assembly factor 5 TPR repeats" evidence="3">
    <location>
        <begin position="3"/>
        <end position="110"/>
    </location>
</feature>
<gene>
    <name evidence="4" type="ORF">CSSPJE1EN1_LOCUS8956</name>
</gene>
<keyword evidence="5" id="KW-1185">Reference proteome</keyword>
<evidence type="ECO:0000259" key="3">
    <source>
        <dbReference type="Pfam" id="PF25757"/>
    </source>
</evidence>
<protein>
    <recommendedName>
        <fullName evidence="6">ARM repeat superfamily protein</fullName>
    </recommendedName>
</protein>
<dbReference type="InterPro" id="IPR057978">
    <property type="entry name" value="TPR_DAAF5"/>
</dbReference>
<feature type="region of interest" description="Disordered" evidence="1">
    <location>
        <begin position="403"/>
        <end position="445"/>
    </location>
</feature>
<feature type="domain" description="Dynein axonemal assembly factor 5 HEAT-repeat" evidence="2">
    <location>
        <begin position="438"/>
        <end position="634"/>
    </location>
</feature>
<accession>A0ABP0W9H2</accession>
<feature type="compositionally biased region" description="Acidic residues" evidence="1">
    <location>
        <begin position="408"/>
        <end position="422"/>
    </location>
</feature>
<proteinExistence type="predicted"/>
<evidence type="ECO:0008006" key="6">
    <source>
        <dbReference type="Google" id="ProtNLM"/>
    </source>
</evidence>
<dbReference type="Pfam" id="PF24573">
    <property type="entry name" value="HEAT_DAAF5"/>
    <property type="match status" value="1"/>
</dbReference>
<dbReference type="PANTHER" id="PTHR16216">
    <property type="entry name" value="DYNEIN ASSEMBLY FACTOR 5, AXONEMAL"/>
    <property type="match status" value="1"/>
</dbReference>
<dbReference type="Proteomes" id="UP001497444">
    <property type="component" value="Chromosome 15"/>
</dbReference>
<dbReference type="PANTHER" id="PTHR16216:SF2">
    <property type="entry name" value="DYNEIN AXONEMAL ASSEMBLY FACTOR 5"/>
    <property type="match status" value="1"/>
</dbReference>
<evidence type="ECO:0000313" key="5">
    <source>
        <dbReference type="Proteomes" id="UP001497444"/>
    </source>
</evidence>
<organism evidence="4 5">
    <name type="scientific">Sphagnum jensenii</name>
    <dbReference type="NCBI Taxonomy" id="128206"/>
    <lineage>
        <taxon>Eukaryota</taxon>
        <taxon>Viridiplantae</taxon>
        <taxon>Streptophyta</taxon>
        <taxon>Embryophyta</taxon>
        <taxon>Bryophyta</taxon>
        <taxon>Sphagnophytina</taxon>
        <taxon>Sphagnopsida</taxon>
        <taxon>Sphagnales</taxon>
        <taxon>Sphagnaceae</taxon>
        <taxon>Sphagnum</taxon>
    </lineage>
</organism>
<feature type="region of interest" description="Disordered" evidence="1">
    <location>
        <begin position="236"/>
        <end position="257"/>
    </location>
</feature>
<sequence length="808" mass="88943">MAVTLFDSFHEVRKSACNVLVLIASQHPDAFGNKTGIFLKALIPSINHSHSRVRIAALQAINGMVQCGLTANMVAAHLAPGVKPLAFDHTTTVRELFFVSVANWLNYKDRSKDEDDIKACIESCKIPRFYIPELLPLLLVGMTDVSPDLAALTLTLMEGVGETYLKFINELDSRKGKDSGRNTEEDDERLMKETMEAERKFLERQKEEELQWAEEHKRAQLAADQLAEEQHPLAAAVGPGPVETSSSSSSSSSPIELVPQTTTVDALKDLQLGNVELGVDHQEFLSAENYETKVHESDTIRTMTMMTALSDVKNCEEFPLQVHEETTTSHMMTSDTNAAVDLCESEKQELVSVVTTVATDQEGLGLKDASSPEKTEETLQIQELDGDHIIKQSDIMLSTAAISTTEDNSSEDEKNETEEEDHDDKNDLDSEGLQLSEPDKGRRPGGAGCRLMVEAFLEPMISPAIQELRQWTAPTRLGAARLLHTILMLAEGHAVKHLDILIPAFCSAVGDDNATVAEHVIAAVHVLGFHVSPKNWLPLVLQPLASPQSSQPHRANVLVVISALVYRTPHKAMKRQFVEKLCNGLYQKEVCCSDHLAVQNQLLSVVTNIVKVAGNRCHSSSFKLFVLLLQLQSAEGLSRVQAECGVCKVLDMLAKVLGMESARELYIEHIHNLMEIITTGYKGWSSGLPGKLLFQTFMRNAGDTVGPYLKTLLPLFGSCLKDDQDPALRISFLQLLDDLFEKPELGDSWSPLASSIIGELLIPCAVWRASKTAAAIRHAAMVALGTFLRRDLCTEVGKKDSTIIVSKW</sequence>
<dbReference type="Pfam" id="PF25757">
    <property type="entry name" value="TPR_DNAAF5"/>
    <property type="match status" value="1"/>
</dbReference>
<evidence type="ECO:0000259" key="2">
    <source>
        <dbReference type="Pfam" id="PF24573"/>
    </source>
</evidence>
<reference evidence="4" key="1">
    <citation type="submission" date="2024-02" db="EMBL/GenBank/DDBJ databases">
        <authorList>
            <consortium name="ELIXIR-Norway"/>
            <consortium name="Elixir Norway"/>
        </authorList>
    </citation>
    <scope>NUCLEOTIDE SEQUENCE</scope>
</reference>
<dbReference type="EMBL" id="OZ020110">
    <property type="protein sequence ID" value="CAK9263478.1"/>
    <property type="molecule type" value="Genomic_DNA"/>
</dbReference>
<dbReference type="InterPro" id="IPR052623">
    <property type="entry name" value="DAAF5"/>
</dbReference>
<evidence type="ECO:0000313" key="4">
    <source>
        <dbReference type="EMBL" id="CAK9263478.1"/>
    </source>
</evidence>
<dbReference type="InterPro" id="IPR011989">
    <property type="entry name" value="ARM-like"/>
</dbReference>
<evidence type="ECO:0000256" key="1">
    <source>
        <dbReference type="SAM" id="MobiDB-lite"/>
    </source>
</evidence>
<name>A0ABP0W9H2_9BRYO</name>
<dbReference type="InterPro" id="IPR016024">
    <property type="entry name" value="ARM-type_fold"/>
</dbReference>